<protein>
    <submittedName>
        <fullName evidence="5">3092_t:CDS:1</fullName>
    </submittedName>
</protein>
<dbReference type="PROSITE" id="PS50030">
    <property type="entry name" value="UBA"/>
    <property type="match status" value="1"/>
</dbReference>
<evidence type="ECO:0000256" key="2">
    <source>
        <dbReference type="SAM" id="Coils"/>
    </source>
</evidence>
<dbReference type="GO" id="GO:0036435">
    <property type="term" value="F:K48-linked polyubiquitin modification-dependent protein binding"/>
    <property type="evidence" value="ECO:0007669"/>
    <property type="project" value="TreeGrafter"/>
</dbReference>
<dbReference type="PANTHER" id="PTHR46340">
    <property type="entry name" value="UBX DOMAIN-CONTAINING PROTEIN 1"/>
    <property type="match status" value="1"/>
</dbReference>
<proteinExistence type="predicted"/>
<keyword evidence="1 2" id="KW-0175">Coiled coil</keyword>
<sequence length="303" mass="33761">MSTRTDHDALVDMGFPPQKVARALKETGGLQSAMDWLFAHPGDLEEPAPAQALGSAQTAAISSSEGGELAAEQDGDEINDGEQTAQSLQCDDCQRLLRDATAAERHAARTGHINFSESTTAIKPLTEEEKAAKLIELKQRLAEKREMRLLAEKEEEKSREKIRRKSGKELVEAKEKLEEKELQKALKAKKKEKEDERIAKAKIKAQIEADKKERAAKREIAKQEANLQQQEAAAAASSSTPTVKKEYTETRLQYVGQHISEPFKLITTFPRKVLDRDTFENKTLKELDLGKYLISSSIGIHIS</sequence>
<evidence type="ECO:0000313" key="6">
    <source>
        <dbReference type="Proteomes" id="UP000789831"/>
    </source>
</evidence>
<keyword evidence="6" id="KW-1185">Reference proteome</keyword>
<gene>
    <name evidence="5" type="ORF">AGERDE_LOCUS5771</name>
</gene>
<dbReference type="AlphaFoldDB" id="A0A9N9FGE3"/>
<feature type="compositionally biased region" description="Polar residues" evidence="3">
    <location>
        <begin position="55"/>
        <end position="65"/>
    </location>
</feature>
<dbReference type="SUPFAM" id="SSF46934">
    <property type="entry name" value="UBA-like"/>
    <property type="match status" value="1"/>
</dbReference>
<accession>A0A9N9FGE3</accession>
<feature type="compositionally biased region" description="Acidic residues" evidence="3">
    <location>
        <begin position="71"/>
        <end position="80"/>
    </location>
</feature>
<dbReference type="GO" id="GO:1903094">
    <property type="term" value="P:negative regulation of protein K48-linked deubiquitination"/>
    <property type="evidence" value="ECO:0007669"/>
    <property type="project" value="TreeGrafter"/>
</dbReference>
<dbReference type="Gene3D" id="1.10.8.10">
    <property type="entry name" value="DNA helicase RuvA subunit, C-terminal domain"/>
    <property type="match status" value="1"/>
</dbReference>
<dbReference type="GO" id="GO:0032435">
    <property type="term" value="P:negative regulation of proteasomal ubiquitin-dependent protein catabolic process"/>
    <property type="evidence" value="ECO:0007669"/>
    <property type="project" value="TreeGrafter"/>
</dbReference>
<dbReference type="EMBL" id="CAJVPL010000826">
    <property type="protein sequence ID" value="CAG8532307.1"/>
    <property type="molecule type" value="Genomic_DNA"/>
</dbReference>
<dbReference type="InterPro" id="IPR057766">
    <property type="entry name" value="Znf-C2H2_OTU1-like_C"/>
</dbReference>
<dbReference type="InterPro" id="IPR029071">
    <property type="entry name" value="Ubiquitin-like_domsf"/>
</dbReference>
<feature type="coiled-coil region" evidence="2">
    <location>
        <begin position="127"/>
        <end position="233"/>
    </location>
</feature>
<evidence type="ECO:0000313" key="5">
    <source>
        <dbReference type="EMBL" id="CAG8532307.1"/>
    </source>
</evidence>
<dbReference type="InterPro" id="IPR015940">
    <property type="entry name" value="UBA"/>
</dbReference>
<dbReference type="OrthoDB" id="10254930at2759"/>
<dbReference type="GO" id="GO:0031397">
    <property type="term" value="P:negative regulation of protein ubiquitination"/>
    <property type="evidence" value="ECO:0007669"/>
    <property type="project" value="TreeGrafter"/>
</dbReference>
<evidence type="ECO:0000259" key="4">
    <source>
        <dbReference type="PROSITE" id="PS50030"/>
    </source>
</evidence>
<dbReference type="GO" id="GO:0005634">
    <property type="term" value="C:nucleus"/>
    <property type="evidence" value="ECO:0007669"/>
    <property type="project" value="TreeGrafter"/>
</dbReference>
<dbReference type="Pfam" id="PF22562">
    <property type="entry name" value="UBA_7"/>
    <property type="match status" value="1"/>
</dbReference>
<comment type="caution">
    <text evidence="5">The sequence shown here is derived from an EMBL/GenBank/DDBJ whole genome shotgun (WGS) entry which is preliminary data.</text>
</comment>
<evidence type="ECO:0000256" key="1">
    <source>
        <dbReference type="ARBA" id="ARBA00023054"/>
    </source>
</evidence>
<evidence type="ECO:0000256" key="3">
    <source>
        <dbReference type="SAM" id="MobiDB-lite"/>
    </source>
</evidence>
<organism evidence="5 6">
    <name type="scientific">Ambispora gerdemannii</name>
    <dbReference type="NCBI Taxonomy" id="144530"/>
    <lineage>
        <taxon>Eukaryota</taxon>
        <taxon>Fungi</taxon>
        <taxon>Fungi incertae sedis</taxon>
        <taxon>Mucoromycota</taxon>
        <taxon>Glomeromycotina</taxon>
        <taxon>Glomeromycetes</taxon>
        <taxon>Archaeosporales</taxon>
        <taxon>Ambisporaceae</taxon>
        <taxon>Ambispora</taxon>
    </lineage>
</organism>
<dbReference type="InterPro" id="IPR009060">
    <property type="entry name" value="UBA-like_sf"/>
</dbReference>
<feature type="domain" description="UBA" evidence="4">
    <location>
        <begin position="1"/>
        <end position="40"/>
    </location>
</feature>
<reference evidence="5" key="1">
    <citation type="submission" date="2021-06" db="EMBL/GenBank/DDBJ databases">
        <authorList>
            <person name="Kallberg Y."/>
            <person name="Tangrot J."/>
            <person name="Rosling A."/>
        </authorList>
    </citation>
    <scope>NUCLEOTIDE SEQUENCE</scope>
    <source>
        <strain evidence="5">MT106</strain>
    </source>
</reference>
<dbReference type="Proteomes" id="UP000789831">
    <property type="component" value="Unassembled WGS sequence"/>
</dbReference>
<feature type="region of interest" description="Disordered" evidence="3">
    <location>
        <begin position="55"/>
        <end position="86"/>
    </location>
</feature>
<dbReference type="PANTHER" id="PTHR46340:SF1">
    <property type="entry name" value="UBX DOMAIN-CONTAINING PROTEIN 1"/>
    <property type="match status" value="1"/>
</dbReference>
<dbReference type="Pfam" id="PF24560">
    <property type="entry name" value="zf-C2H2_OTU1_C"/>
    <property type="match status" value="1"/>
</dbReference>
<name>A0A9N9FGE3_9GLOM</name>
<dbReference type="SUPFAM" id="SSF54236">
    <property type="entry name" value="Ubiquitin-like"/>
    <property type="match status" value="1"/>
</dbReference>
<dbReference type="GO" id="GO:0005737">
    <property type="term" value="C:cytoplasm"/>
    <property type="evidence" value="ECO:0007669"/>
    <property type="project" value="TreeGrafter"/>
</dbReference>